<dbReference type="Gene3D" id="3.40.50.620">
    <property type="entry name" value="HUPs"/>
    <property type="match status" value="1"/>
</dbReference>
<dbReference type="NCBIfam" id="NF001979">
    <property type="entry name" value="PRK00768.1"/>
    <property type="match status" value="1"/>
</dbReference>
<protein>
    <recommendedName>
        <fullName evidence="13 15">NH(3)-dependent NAD(+) synthetase</fullName>
        <ecNumber evidence="12 15">6.3.1.5</ecNumber>
    </recommendedName>
</protein>
<dbReference type="CDD" id="cd00553">
    <property type="entry name" value="NAD_synthase"/>
    <property type="match status" value="1"/>
</dbReference>
<evidence type="ECO:0000259" key="16">
    <source>
        <dbReference type="Pfam" id="PF02540"/>
    </source>
</evidence>
<dbReference type="InterPro" id="IPR022310">
    <property type="entry name" value="NAD/GMP_synthase"/>
</dbReference>
<dbReference type="PANTHER" id="PTHR23090:SF7">
    <property type="entry name" value="NH(3)-DEPENDENT NAD(+) SYNTHETASE"/>
    <property type="match status" value="1"/>
</dbReference>
<comment type="similarity">
    <text evidence="2 14">Belongs to the NAD synthetase family.</text>
</comment>
<evidence type="ECO:0000256" key="7">
    <source>
        <dbReference type="ARBA" id="ARBA00022840"/>
    </source>
</evidence>
<dbReference type="GO" id="GO:0009435">
    <property type="term" value="P:NAD+ biosynthetic process"/>
    <property type="evidence" value="ECO:0007669"/>
    <property type="project" value="UniProtKB-UniPathway"/>
</dbReference>
<dbReference type="EMBL" id="UGET01000004">
    <property type="protein sequence ID" value="STL70361.1"/>
    <property type="molecule type" value="Genomic_DNA"/>
</dbReference>
<evidence type="ECO:0000256" key="13">
    <source>
        <dbReference type="ARBA" id="ARBA00070926"/>
    </source>
</evidence>
<keyword evidence="9 14" id="KW-0520">NAD</keyword>
<evidence type="ECO:0000256" key="11">
    <source>
        <dbReference type="ARBA" id="ARBA00055966"/>
    </source>
</evidence>
<dbReference type="GO" id="GO:0046872">
    <property type="term" value="F:metal ion binding"/>
    <property type="evidence" value="ECO:0007669"/>
    <property type="project" value="UniProtKB-KW"/>
</dbReference>
<gene>
    <name evidence="17" type="primary">nadE_2</name>
    <name evidence="17" type="ORF">NCTC13148_01179</name>
</gene>
<evidence type="ECO:0000256" key="10">
    <source>
        <dbReference type="ARBA" id="ARBA00051206"/>
    </source>
</evidence>
<dbReference type="GO" id="GO:0005524">
    <property type="term" value="F:ATP binding"/>
    <property type="evidence" value="ECO:0007669"/>
    <property type="project" value="UniProtKB-KW"/>
</dbReference>
<evidence type="ECO:0000256" key="2">
    <source>
        <dbReference type="ARBA" id="ARBA00005859"/>
    </source>
</evidence>
<dbReference type="Pfam" id="PF02540">
    <property type="entry name" value="NAD_synthase"/>
    <property type="match status" value="1"/>
</dbReference>
<keyword evidence="6 14" id="KW-0547">Nucleotide-binding</keyword>
<dbReference type="GO" id="GO:0003952">
    <property type="term" value="F:NAD+ synthase (glutamine-hydrolyzing) activity"/>
    <property type="evidence" value="ECO:0007669"/>
    <property type="project" value="InterPro"/>
</dbReference>
<proteinExistence type="inferred from homology"/>
<dbReference type="GO" id="GO:0004359">
    <property type="term" value="F:glutaminase activity"/>
    <property type="evidence" value="ECO:0007669"/>
    <property type="project" value="InterPro"/>
</dbReference>
<dbReference type="AlphaFoldDB" id="A0A377BL85"/>
<name>A0A377BL85_ECOLX</name>
<evidence type="ECO:0000313" key="18">
    <source>
        <dbReference type="Proteomes" id="UP000254255"/>
    </source>
</evidence>
<evidence type="ECO:0000256" key="14">
    <source>
        <dbReference type="RuleBase" id="RU003811"/>
    </source>
</evidence>
<dbReference type="InterPro" id="IPR003694">
    <property type="entry name" value="NAD_synthase"/>
</dbReference>
<evidence type="ECO:0000256" key="1">
    <source>
        <dbReference type="ARBA" id="ARBA00004790"/>
    </source>
</evidence>
<evidence type="ECO:0000256" key="8">
    <source>
        <dbReference type="ARBA" id="ARBA00022842"/>
    </source>
</evidence>
<feature type="domain" description="NAD/GMP synthase" evidence="16">
    <location>
        <begin position="2"/>
        <end position="215"/>
    </location>
</feature>
<keyword evidence="4 14" id="KW-0436">Ligase</keyword>
<evidence type="ECO:0000256" key="15">
    <source>
        <dbReference type="RuleBase" id="RU003812"/>
    </source>
</evidence>
<organism evidence="17 18">
    <name type="scientific">Escherichia coli</name>
    <dbReference type="NCBI Taxonomy" id="562"/>
    <lineage>
        <taxon>Bacteria</taxon>
        <taxon>Pseudomonadati</taxon>
        <taxon>Pseudomonadota</taxon>
        <taxon>Gammaproteobacteria</taxon>
        <taxon>Enterobacterales</taxon>
        <taxon>Enterobacteriaceae</taxon>
        <taxon>Escherichia</taxon>
    </lineage>
</organism>
<sequence>MLGISGGQDSTLAGKLCQMAINELRQETGNESLQFIAVRLPYGVQADEQDCQDAIAFIQPDRVLTVNIKGAVLASEQALREAGIKLSDFVRGNEKARERMKAQYSIAGMTSGVVVGTDHAAEAITGFFTKYGDGGTDINPLYRLNKRQGKQLLAALGCPEHLYKKAPTADLEDDRPSLPDEVALGVTYDNIDDYLEGKNVPQQVARTIEKLVSENRT</sequence>
<evidence type="ECO:0000256" key="3">
    <source>
        <dbReference type="ARBA" id="ARBA00011738"/>
    </source>
</evidence>
<keyword evidence="7 14" id="KW-0067">ATP-binding</keyword>
<dbReference type="NCBIfam" id="TIGR00552">
    <property type="entry name" value="nadE"/>
    <property type="match status" value="1"/>
</dbReference>
<dbReference type="PANTHER" id="PTHR23090">
    <property type="entry name" value="NH 3 /GLUTAMINE-DEPENDENT NAD + SYNTHETASE"/>
    <property type="match status" value="1"/>
</dbReference>
<dbReference type="UniPathway" id="UPA00253">
    <property type="reaction ID" value="UER00333"/>
</dbReference>
<comment type="subunit">
    <text evidence="3">Homodimer.</text>
</comment>
<keyword evidence="5" id="KW-0479">Metal-binding</keyword>
<dbReference type="InterPro" id="IPR014729">
    <property type="entry name" value="Rossmann-like_a/b/a_fold"/>
</dbReference>
<evidence type="ECO:0000256" key="12">
    <source>
        <dbReference type="ARBA" id="ARBA00066987"/>
    </source>
</evidence>
<evidence type="ECO:0000256" key="9">
    <source>
        <dbReference type="ARBA" id="ARBA00023027"/>
    </source>
</evidence>
<comment type="catalytic activity">
    <reaction evidence="10 15">
        <text>deamido-NAD(+) + NH4(+) + ATP = AMP + diphosphate + NAD(+) + H(+)</text>
        <dbReference type="Rhea" id="RHEA:21188"/>
        <dbReference type="ChEBI" id="CHEBI:15378"/>
        <dbReference type="ChEBI" id="CHEBI:28938"/>
        <dbReference type="ChEBI" id="CHEBI:30616"/>
        <dbReference type="ChEBI" id="CHEBI:33019"/>
        <dbReference type="ChEBI" id="CHEBI:57540"/>
        <dbReference type="ChEBI" id="CHEBI:58437"/>
        <dbReference type="ChEBI" id="CHEBI:456215"/>
        <dbReference type="EC" id="6.3.1.5"/>
    </reaction>
</comment>
<accession>A0A377BL85</accession>
<evidence type="ECO:0000256" key="4">
    <source>
        <dbReference type="ARBA" id="ARBA00022598"/>
    </source>
</evidence>
<evidence type="ECO:0000256" key="6">
    <source>
        <dbReference type="ARBA" id="ARBA00022741"/>
    </source>
</evidence>
<dbReference type="GO" id="GO:0008795">
    <property type="term" value="F:NAD+ synthase activity"/>
    <property type="evidence" value="ECO:0007669"/>
    <property type="project" value="UniProtKB-EC"/>
</dbReference>
<keyword evidence="8" id="KW-0460">Magnesium</keyword>
<dbReference type="EC" id="6.3.1.5" evidence="12 15"/>
<dbReference type="Proteomes" id="UP000254255">
    <property type="component" value="Unassembled WGS sequence"/>
</dbReference>
<dbReference type="SUPFAM" id="SSF52402">
    <property type="entry name" value="Adenine nucleotide alpha hydrolases-like"/>
    <property type="match status" value="1"/>
</dbReference>
<evidence type="ECO:0000256" key="5">
    <source>
        <dbReference type="ARBA" id="ARBA00022723"/>
    </source>
</evidence>
<evidence type="ECO:0000313" key="17">
    <source>
        <dbReference type="EMBL" id="STL70361.1"/>
    </source>
</evidence>
<comment type="function">
    <text evidence="11">Catalyzes the ATP-dependent amidation of deamido-NAD to form NAD. Uses ammonia as a nitrogen source.</text>
</comment>
<reference evidence="17 18" key="1">
    <citation type="submission" date="2018-06" db="EMBL/GenBank/DDBJ databases">
        <authorList>
            <consortium name="Pathogen Informatics"/>
            <person name="Doyle S."/>
        </authorList>
    </citation>
    <scope>NUCLEOTIDE SEQUENCE [LARGE SCALE GENOMIC DNA]</scope>
    <source>
        <strain evidence="17 18">NCTC13148</strain>
    </source>
</reference>
<comment type="pathway">
    <text evidence="1">Cofactor biosynthesis; NAD(+) biosynthesis.</text>
</comment>
<dbReference type="FunFam" id="3.40.50.620:FF:000015">
    <property type="entry name" value="NH(3)-dependent NAD(+) synthetase"/>
    <property type="match status" value="1"/>
</dbReference>
<dbReference type="GO" id="GO:0005737">
    <property type="term" value="C:cytoplasm"/>
    <property type="evidence" value="ECO:0007669"/>
    <property type="project" value="InterPro"/>
</dbReference>